<dbReference type="Proteomes" id="UP000648239">
    <property type="component" value="Unassembled WGS sequence"/>
</dbReference>
<sequence length="169" mass="18832">MLPEGCREGAALLLVYPHNSEPHVLLTVRRHDLPDHPGQVSLPGGAVEAGETVEEAALREAAEEIGADPFHIRILGRMTPIHIPVSNFNLYPVVAITADRHPWRRQDREVARILEVPLGLFRDPGTLQAEERKLAGASRQVPFFHVEGEKIWGATAMVLSEFLWMLGER</sequence>
<evidence type="ECO:0000256" key="4">
    <source>
        <dbReference type="ARBA" id="ARBA00022801"/>
    </source>
</evidence>
<gene>
    <name evidence="9" type="ORF">IFK94_09320</name>
</gene>
<dbReference type="SUPFAM" id="SSF55811">
    <property type="entry name" value="Nudix"/>
    <property type="match status" value="1"/>
</dbReference>
<dbReference type="PROSITE" id="PS51462">
    <property type="entry name" value="NUDIX"/>
    <property type="match status" value="1"/>
</dbReference>
<evidence type="ECO:0000256" key="1">
    <source>
        <dbReference type="ARBA" id="ARBA00001936"/>
    </source>
</evidence>
<dbReference type="PANTHER" id="PTHR12992">
    <property type="entry name" value="NUDIX HYDROLASE"/>
    <property type="match status" value="1"/>
</dbReference>
<comment type="caution">
    <text evidence="9">The sequence shown here is derived from an EMBL/GenBank/DDBJ whole genome shotgun (WGS) entry which is preliminary data.</text>
</comment>
<feature type="domain" description="Nudix hydrolase" evidence="8">
    <location>
        <begin position="5"/>
        <end position="140"/>
    </location>
</feature>
<comment type="cofactor">
    <cofactor evidence="1">
        <name>Mn(2+)</name>
        <dbReference type="ChEBI" id="CHEBI:29035"/>
    </cofactor>
</comment>
<evidence type="ECO:0000256" key="5">
    <source>
        <dbReference type="ARBA" id="ARBA00022842"/>
    </source>
</evidence>
<dbReference type="InterPro" id="IPR020476">
    <property type="entry name" value="Nudix_hydrolase"/>
</dbReference>
<dbReference type="InterPro" id="IPR015797">
    <property type="entry name" value="NUDIX_hydrolase-like_dom_sf"/>
</dbReference>
<keyword evidence="5" id="KW-0460">Magnesium</keyword>
<keyword evidence="4 7" id="KW-0378">Hydrolase</keyword>
<evidence type="ECO:0000256" key="3">
    <source>
        <dbReference type="ARBA" id="ARBA00022723"/>
    </source>
</evidence>
<comment type="similarity">
    <text evidence="7">Belongs to the Nudix hydrolase family.</text>
</comment>
<dbReference type="PANTHER" id="PTHR12992:SF11">
    <property type="entry name" value="MITOCHONDRIAL COENZYME A DIPHOSPHATASE NUDT8"/>
    <property type="match status" value="1"/>
</dbReference>
<evidence type="ECO:0000259" key="8">
    <source>
        <dbReference type="PROSITE" id="PS51462"/>
    </source>
</evidence>
<dbReference type="AlphaFoldDB" id="A0A8J6Y1A6"/>
<evidence type="ECO:0000256" key="7">
    <source>
        <dbReference type="RuleBase" id="RU003476"/>
    </source>
</evidence>
<comment type="cofactor">
    <cofactor evidence="2">
        <name>Mg(2+)</name>
        <dbReference type="ChEBI" id="CHEBI:18420"/>
    </cofactor>
</comment>
<evidence type="ECO:0000313" key="10">
    <source>
        <dbReference type="Proteomes" id="UP000648239"/>
    </source>
</evidence>
<evidence type="ECO:0000256" key="6">
    <source>
        <dbReference type="ARBA" id="ARBA00023211"/>
    </source>
</evidence>
<evidence type="ECO:0000313" key="9">
    <source>
        <dbReference type="EMBL" id="MBD3868312.1"/>
    </source>
</evidence>
<dbReference type="CDD" id="cd03426">
    <property type="entry name" value="NUDIX_CoAse_Nudt7"/>
    <property type="match status" value="1"/>
</dbReference>
<reference evidence="9 10" key="1">
    <citation type="submission" date="2020-08" db="EMBL/GenBank/DDBJ databases">
        <title>Acidobacteriota in marine sediments use diverse sulfur dissimilation pathways.</title>
        <authorList>
            <person name="Wasmund K."/>
        </authorList>
    </citation>
    <scope>NUCLEOTIDE SEQUENCE [LARGE SCALE GENOMIC DNA]</scope>
    <source>
        <strain evidence="9">MAG AM4</strain>
    </source>
</reference>
<dbReference type="PROSITE" id="PS00893">
    <property type="entry name" value="NUDIX_BOX"/>
    <property type="match status" value="1"/>
</dbReference>
<dbReference type="InterPro" id="IPR045121">
    <property type="entry name" value="CoAse"/>
</dbReference>
<keyword evidence="3" id="KW-0479">Metal-binding</keyword>
<proteinExistence type="inferred from homology"/>
<protein>
    <submittedName>
        <fullName evidence="9">CoA pyrophosphatase</fullName>
    </submittedName>
</protein>
<evidence type="ECO:0000256" key="2">
    <source>
        <dbReference type="ARBA" id="ARBA00001946"/>
    </source>
</evidence>
<name>A0A8J6Y1A6_9BACT</name>
<accession>A0A8J6Y1A6</accession>
<dbReference type="InterPro" id="IPR000086">
    <property type="entry name" value="NUDIX_hydrolase_dom"/>
</dbReference>
<dbReference type="InterPro" id="IPR020084">
    <property type="entry name" value="NUDIX_hydrolase_CS"/>
</dbReference>
<dbReference type="Pfam" id="PF00293">
    <property type="entry name" value="NUDIX"/>
    <property type="match status" value="1"/>
</dbReference>
<dbReference type="EMBL" id="JACXWD010000028">
    <property type="protein sequence ID" value="MBD3868312.1"/>
    <property type="molecule type" value="Genomic_DNA"/>
</dbReference>
<dbReference type="PRINTS" id="PR00502">
    <property type="entry name" value="NUDIXFAMILY"/>
</dbReference>
<keyword evidence="6" id="KW-0464">Manganese</keyword>
<dbReference type="Gene3D" id="3.90.79.10">
    <property type="entry name" value="Nucleoside Triphosphate Pyrophosphohydrolase"/>
    <property type="match status" value="1"/>
</dbReference>
<dbReference type="GO" id="GO:0046872">
    <property type="term" value="F:metal ion binding"/>
    <property type="evidence" value="ECO:0007669"/>
    <property type="project" value="UniProtKB-KW"/>
</dbReference>
<dbReference type="GO" id="GO:0010945">
    <property type="term" value="F:coenzyme A diphosphatase activity"/>
    <property type="evidence" value="ECO:0007669"/>
    <property type="project" value="InterPro"/>
</dbReference>
<organism evidence="9 10">
    <name type="scientific">Candidatus Polarisedimenticola svalbardensis</name>
    <dbReference type="NCBI Taxonomy" id="2886004"/>
    <lineage>
        <taxon>Bacteria</taxon>
        <taxon>Pseudomonadati</taxon>
        <taxon>Acidobacteriota</taxon>
        <taxon>Candidatus Polarisedimenticolia</taxon>
        <taxon>Candidatus Polarisedimenticolales</taxon>
        <taxon>Candidatus Polarisedimenticolaceae</taxon>
        <taxon>Candidatus Polarisedimenticola</taxon>
    </lineage>
</organism>